<evidence type="ECO:0000313" key="3">
    <source>
        <dbReference type="EMBL" id="SDU56302.1"/>
    </source>
</evidence>
<keyword evidence="1" id="KW-1133">Transmembrane helix</keyword>
<evidence type="ECO:0000313" key="4">
    <source>
        <dbReference type="Proteomes" id="UP000183180"/>
    </source>
</evidence>
<protein>
    <submittedName>
        <fullName evidence="3">Phospholipid/cholesterol/gamma-HCH transport system substrate-binding protein</fullName>
    </submittedName>
</protein>
<feature type="domain" description="FHA" evidence="2">
    <location>
        <begin position="62"/>
        <end position="130"/>
    </location>
</feature>
<dbReference type="Pfam" id="PF02470">
    <property type="entry name" value="MlaD"/>
    <property type="match status" value="1"/>
</dbReference>
<keyword evidence="1" id="KW-0472">Membrane</keyword>
<dbReference type="InterPro" id="IPR000253">
    <property type="entry name" value="FHA_dom"/>
</dbReference>
<accession>A0A1H2JIS7</accession>
<evidence type="ECO:0000256" key="1">
    <source>
        <dbReference type="SAM" id="Phobius"/>
    </source>
</evidence>
<dbReference type="InterPro" id="IPR024516">
    <property type="entry name" value="Mce_C"/>
</dbReference>
<dbReference type="OrthoDB" id="338143at2"/>
<dbReference type="Proteomes" id="UP000183180">
    <property type="component" value="Unassembled WGS sequence"/>
</dbReference>
<name>A0A1H2JIS7_9ACTN</name>
<organism evidence="3 4">
    <name type="scientific">Gordonia westfalica</name>
    <dbReference type="NCBI Taxonomy" id="158898"/>
    <lineage>
        <taxon>Bacteria</taxon>
        <taxon>Bacillati</taxon>
        <taxon>Actinomycetota</taxon>
        <taxon>Actinomycetes</taxon>
        <taxon>Mycobacteriales</taxon>
        <taxon>Gordoniaceae</taxon>
        <taxon>Gordonia</taxon>
    </lineage>
</organism>
<dbReference type="STRING" id="158898.SAMN04488548_1342177"/>
<dbReference type="RefSeq" id="WP_074850561.1">
    <property type="nucleotide sequence ID" value="NZ_FNLM01000034.1"/>
</dbReference>
<dbReference type="InterPro" id="IPR003399">
    <property type="entry name" value="Mce/MlaD"/>
</dbReference>
<gene>
    <name evidence="3" type="ORF">SAMN04488548_1342177</name>
</gene>
<dbReference type="GO" id="GO:0005576">
    <property type="term" value="C:extracellular region"/>
    <property type="evidence" value="ECO:0007669"/>
    <property type="project" value="TreeGrafter"/>
</dbReference>
<reference evidence="3 4" key="1">
    <citation type="submission" date="2016-10" db="EMBL/GenBank/DDBJ databases">
        <authorList>
            <person name="de Groot N.N."/>
        </authorList>
    </citation>
    <scope>NUCLEOTIDE SEQUENCE [LARGE SCALE GENOMIC DNA]</scope>
    <source>
        <strain evidence="3 4">DSM 44215</strain>
    </source>
</reference>
<sequence>MTTLSLKTILKAGSFVLIGIIAAVLVSNTLRVPVHGSTTTYHIQFTDAEGLVEGNPVTMSGVRVGRVESVAFQPQDDGSALADVAVTISDDHQLPLQVHAAIRYGDMLGARYIALTDSGSEGTARDGTRIPVEGTSPPVNLTALMNGFEPLFSALDANQVNDLARGFVDTFEGRSGSVQTLLGQIASMGNNLSANSAVFARLVSNLNVLMGTVDRHNPQLNELFRGLSDLTSAVVGDNGQLATLLDSGDRAVSALADMMTVAGDDFRQTMVGLEQVTASWVPNTPAFTTFLDRLPVMAEEINKSGRYGGFMMLYLCNFTLGAFGLDANIFGPLHSPVCM</sequence>
<dbReference type="PANTHER" id="PTHR33371:SF17">
    <property type="entry name" value="MCE-FAMILY PROTEIN MCE1B"/>
    <property type="match status" value="1"/>
</dbReference>
<dbReference type="PANTHER" id="PTHR33371">
    <property type="entry name" value="INTERMEMBRANE PHOSPHOLIPID TRANSPORT SYSTEM BINDING PROTEIN MLAD-RELATED"/>
    <property type="match status" value="1"/>
</dbReference>
<dbReference type="PROSITE" id="PS50006">
    <property type="entry name" value="FHA_DOMAIN"/>
    <property type="match status" value="1"/>
</dbReference>
<feature type="transmembrane region" description="Helical" evidence="1">
    <location>
        <begin position="12"/>
        <end position="30"/>
    </location>
</feature>
<proteinExistence type="predicted"/>
<evidence type="ECO:0000259" key="2">
    <source>
        <dbReference type="PROSITE" id="PS50006"/>
    </source>
</evidence>
<dbReference type="NCBIfam" id="TIGR00996">
    <property type="entry name" value="Mtu_fam_mce"/>
    <property type="match status" value="1"/>
</dbReference>
<dbReference type="InterPro" id="IPR052336">
    <property type="entry name" value="MlaD_Phospholipid_Transporter"/>
</dbReference>
<dbReference type="AlphaFoldDB" id="A0A1H2JIS7"/>
<keyword evidence="1" id="KW-0812">Transmembrane</keyword>
<dbReference type="InterPro" id="IPR005693">
    <property type="entry name" value="Mce"/>
</dbReference>
<dbReference type="EMBL" id="FNLM01000034">
    <property type="protein sequence ID" value="SDU56302.1"/>
    <property type="molecule type" value="Genomic_DNA"/>
</dbReference>
<dbReference type="GO" id="GO:0051701">
    <property type="term" value="P:biological process involved in interaction with host"/>
    <property type="evidence" value="ECO:0007669"/>
    <property type="project" value="TreeGrafter"/>
</dbReference>
<dbReference type="Pfam" id="PF11887">
    <property type="entry name" value="Mce4_CUP1"/>
    <property type="match status" value="1"/>
</dbReference>